<gene>
    <name evidence="2" type="primary">lhx9_1</name>
    <name evidence="2" type="ORF">EYF80_051653</name>
</gene>
<dbReference type="OrthoDB" id="9990008at2759"/>
<accession>A0A4Z2FB73</accession>
<dbReference type="AlphaFoldDB" id="A0A4Z2FB73"/>
<organism evidence="2 3">
    <name type="scientific">Liparis tanakae</name>
    <name type="common">Tanaka's snailfish</name>
    <dbReference type="NCBI Taxonomy" id="230148"/>
    <lineage>
        <taxon>Eukaryota</taxon>
        <taxon>Metazoa</taxon>
        <taxon>Chordata</taxon>
        <taxon>Craniata</taxon>
        <taxon>Vertebrata</taxon>
        <taxon>Euteleostomi</taxon>
        <taxon>Actinopterygii</taxon>
        <taxon>Neopterygii</taxon>
        <taxon>Teleostei</taxon>
        <taxon>Neoteleostei</taxon>
        <taxon>Acanthomorphata</taxon>
        <taxon>Eupercaria</taxon>
        <taxon>Perciformes</taxon>
        <taxon>Cottioidei</taxon>
        <taxon>Cottales</taxon>
        <taxon>Liparidae</taxon>
        <taxon>Liparis</taxon>
    </lineage>
</organism>
<keyword evidence="3" id="KW-1185">Reference proteome</keyword>
<feature type="compositionally biased region" description="Basic and acidic residues" evidence="1">
    <location>
        <begin position="39"/>
        <end position="49"/>
    </location>
</feature>
<feature type="region of interest" description="Disordered" evidence="1">
    <location>
        <begin position="39"/>
        <end position="63"/>
    </location>
</feature>
<sequence>MEVVGCKKEAGSCALRPGPGAMLFHGISGDHIQGIMEEMERRSKSESRLSKGLQLNGRESVRGRSVEPRFYSWLDPRKAPRAAR</sequence>
<dbReference type="GO" id="GO:0003677">
    <property type="term" value="F:DNA binding"/>
    <property type="evidence" value="ECO:0007669"/>
    <property type="project" value="UniProtKB-KW"/>
</dbReference>
<dbReference type="Proteomes" id="UP000314294">
    <property type="component" value="Unassembled WGS sequence"/>
</dbReference>
<proteinExistence type="predicted"/>
<keyword evidence="2" id="KW-0371">Homeobox</keyword>
<comment type="caution">
    <text evidence="2">The sequence shown here is derived from an EMBL/GenBank/DDBJ whole genome shotgun (WGS) entry which is preliminary data.</text>
</comment>
<evidence type="ECO:0000256" key="1">
    <source>
        <dbReference type="SAM" id="MobiDB-lite"/>
    </source>
</evidence>
<keyword evidence="2" id="KW-0238">DNA-binding</keyword>
<name>A0A4Z2FB73_9TELE</name>
<evidence type="ECO:0000313" key="2">
    <source>
        <dbReference type="EMBL" id="TNN38185.1"/>
    </source>
</evidence>
<evidence type="ECO:0000313" key="3">
    <source>
        <dbReference type="Proteomes" id="UP000314294"/>
    </source>
</evidence>
<reference evidence="2 3" key="1">
    <citation type="submission" date="2019-03" db="EMBL/GenBank/DDBJ databases">
        <title>First draft genome of Liparis tanakae, snailfish: a comprehensive survey of snailfish specific genes.</title>
        <authorList>
            <person name="Kim W."/>
            <person name="Song I."/>
            <person name="Jeong J.-H."/>
            <person name="Kim D."/>
            <person name="Kim S."/>
            <person name="Ryu S."/>
            <person name="Song J.Y."/>
            <person name="Lee S.K."/>
        </authorList>
    </citation>
    <scope>NUCLEOTIDE SEQUENCE [LARGE SCALE GENOMIC DNA]</scope>
    <source>
        <tissue evidence="2">Muscle</tissue>
    </source>
</reference>
<protein>
    <submittedName>
        <fullName evidence="2">LIM/homeobox protein Lhx9</fullName>
    </submittedName>
</protein>
<dbReference type="EMBL" id="SRLO01001397">
    <property type="protein sequence ID" value="TNN38185.1"/>
    <property type="molecule type" value="Genomic_DNA"/>
</dbReference>